<evidence type="ECO:0000256" key="1">
    <source>
        <dbReference type="ARBA" id="ARBA00007409"/>
    </source>
</evidence>
<dbReference type="InterPro" id="IPR040079">
    <property type="entry name" value="Glutathione_S-Trfase"/>
</dbReference>
<protein>
    <submittedName>
        <fullName evidence="5">Disulfide-bond oxidoreductase YfcG</fullName>
    </submittedName>
</protein>
<dbReference type="InterPro" id="IPR036249">
    <property type="entry name" value="Thioredoxin-like_sf"/>
</dbReference>
<evidence type="ECO:0000313" key="5">
    <source>
        <dbReference type="EMBL" id="OBZ69064.1"/>
    </source>
</evidence>
<feature type="domain" description="GST C-terminal" evidence="4">
    <location>
        <begin position="124"/>
        <end position="239"/>
    </location>
</feature>
<feature type="domain" description="GST N-terminal" evidence="3">
    <location>
        <begin position="38"/>
        <end position="120"/>
    </location>
</feature>
<keyword evidence="6" id="KW-1185">Reference proteome</keyword>
<evidence type="ECO:0000313" key="6">
    <source>
        <dbReference type="Proteomes" id="UP000092993"/>
    </source>
</evidence>
<dbReference type="Pfam" id="PF00043">
    <property type="entry name" value="GST_C"/>
    <property type="match status" value="1"/>
</dbReference>
<dbReference type="SFLD" id="SFLDS00019">
    <property type="entry name" value="Glutathione_Transferase_(cytos"/>
    <property type="match status" value="1"/>
</dbReference>
<dbReference type="PROSITE" id="PS50405">
    <property type="entry name" value="GST_CTER"/>
    <property type="match status" value="1"/>
</dbReference>
<dbReference type="Proteomes" id="UP000092993">
    <property type="component" value="Unassembled WGS sequence"/>
</dbReference>
<proteinExistence type="inferred from homology"/>
<dbReference type="InterPro" id="IPR036282">
    <property type="entry name" value="Glutathione-S-Trfase_C_sf"/>
</dbReference>
<dbReference type="CDD" id="cd03048">
    <property type="entry name" value="GST_N_Ure2p_like"/>
    <property type="match status" value="1"/>
</dbReference>
<dbReference type="OrthoDB" id="422574at2759"/>
<dbReference type="SUPFAM" id="SSF52833">
    <property type="entry name" value="Thioredoxin-like"/>
    <property type="match status" value="1"/>
</dbReference>
<accession>A0A1C7M1X4</accession>
<dbReference type="OMA" id="WVERAME"/>
<dbReference type="SFLD" id="SFLDG00358">
    <property type="entry name" value="Main_(cytGST)"/>
    <property type="match status" value="1"/>
</dbReference>
<dbReference type="AlphaFoldDB" id="A0A1C7M1X4"/>
<gene>
    <name evidence="5" type="primary">yfcG_0</name>
    <name evidence="5" type="ORF">A0H81_11099</name>
</gene>
<dbReference type="Gene3D" id="1.20.1050.10">
    <property type="match status" value="1"/>
</dbReference>
<reference evidence="5 6" key="1">
    <citation type="submission" date="2016-03" db="EMBL/GenBank/DDBJ databases">
        <title>Whole genome sequencing of Grifola frondosa 9006-11.</title>
        <authorList>
            <person name="Min B."/>
            <person name="Park H."/>
            <person name="Kim J.-G."/>
            <person name="Cho H."/>
            <person name="Oh Y.-L."/>
            <person name="Kong W.-S."/>
            <person name="Choi I.-G."/>
        </authorList>
    </citation>
    <scope>NUCLEOTIDE SEQUENCE [LARGE SCALE GENOMIC DNA]</scope>
    <source>
        <strain evidence="5 6">9006-11</strain>
    </source>
</reference>
<sequence length="239" mass="27121">CLSALNICWNMLIPRLNTVARSLPSNWRGMSLATSLSRQPFLLYTAGTPNGHKELKALYGLEYDVHAIDISKNTQKEPWFIKLNPNGRIPVLVDRNRANFTVFETAAILLSSSSITTPSWRSRSTRRRARTIIHGGIGPMQGQANHFLRFAREDIPYAKNRYLNETKRLYGVLDIRLTGRDWLAGPERGKYSVADINALPWVSRYDFTGIESLDPWPNVKAWVERGLMRPAVKAGMQIP</sequence>
<dbReference type="PROSITE" id="PS50404">
    <property type="entry name" value="GST_NTER"/>
    <property type="match status" value="1"/>
</dbReference>
<dbReference type="PANTHER" id="PTHR44051">
    <property type="entry name" value="GLUTATHIONE S-TRANSFERASE-RELATED"/>
    <property type="match status" value="1"/>
</dbReference>
<dbReference type="STRING" id="5627.A0A1C7M1X4"/>
<dbReference type="Pfam" id="PF02798">
    <property type="entry name" value="GST_N"/>
    <property type="match status" value="1"/>
</dbReference>
<dbReference type="EMBL" id="LUGG01000019">
    <property type="protein sequence ID" value="OBZ69064.1"/>
    <property type="molecule type" value="Genomic_DNA"/>
</dbReference>
<dbReference type="Gene3D" id="3.40.30.10">
    <property type="entry name" value="Glutaredoxin"/>
    <property type="match status" value="1"/>
</dbReference>
<evidence type="ECO:0000259" key="4">
    <source>
        <dbReference type="PROSITE" id="PS50405"/>
    </source>
</evidence>
<dbReference type="PANTHER" id="PTHR44051:SF8">
    <property type="entry name" value="GLUTATHIONE S-TRANSFERASE GSTA"/>
    <property type="match status" value="1"/>
</dbReference>
<dbReference type="InterPro" id="IPR004045">
    <property type="entry name" value="Glutathione_S-Trfase_N"/>
</dbReference>
<dbReference type="InterPro" id="IPR010987">
    <property type="entry name" value="Glutathione-S-Trfase_C-like"/>
</dbReference>
<dbReference type="SUPFAM" id="SSF47616">
    <property type="entry name" value="GST C-terminal domain-like"/>
    <property type="match status" value="1"/>
</dbReference>
<evidence type="ECO:0000256" key="2">
    <source>
        <dbReference type="RuleBase" id="RU003494"/>
    </source>
</evidence>
<name>A0A1C7M1X4_GRIFR</name>
<evidence type="ECO:0000259" key="3">
    <source>
        <dbReference type="PROSITE" id="PS50404"/>
    </source>
</evidence>
<comment type="similarity">
    <text evidence="1 2">Belongs to the GST superfamily.</text>
</comment>
<dbReference type="InterPro" id="IPR004046">
    <property type="entry name" value="GST_C"/>
</dbReference>
<organism evidence="5 6">
    <name type="scientific">Grifola frondosa</name>
    <name type="common">Maitake</name>
    <name type="synonym">Polyporus frondosus</name>
    <dbReference type="NCBI Taxonomy" id="5627"/>
    <lineage>
        <taxon>Eukaryota</taxon>
        <taxon>Fungi</taxon>
        <taxon>Dikarya</taxon>
        <taxon>Basidiomycota</taxon>
        <taxon>Agaricomycotina</taxon>
        <taxon>Agaricomycetes</taxon>
        <taxon>Polyporales</taxon>
        <taxon>Grifolaceae</taxon>
        <taxon>Grifola</taxon>
    </lineage>
</organism>
<comment type="caution">
    <text evidence="5">The sequence shown here is derived from an EMBL/GenBank/DDBJ whole genome shotgun (WGS) entry which is preliminary data.</text>
</comment>
<feature type="non-terminal residue" evidence="5">
    <location>
        <position position="1"/>
    </location>
</feature>